<feature type="transmembrane region" description="Helical" evidence="1">
    <location>
        <begin position="153"/>
        <end position="174"/>
    </location>
</feature>
<evidence type="ECO:0000313" key="3">
    <source>
        <dbReference type="Proteomes" id="UP000318833"/>
    </source>
</evidence>
<organism evidence="2 3">
    <name type="scientific">Aquimarina algiphila</name>
    <dbReference type="NCBI Taxonomy" id="2047982"/>
    <lineage>
        <taxon>Bacteria</taxon>
        <taxon>Pseudomonadati</taxon>
        <taxon>Bacteroidota</taxon>
        <taxon>Flavobacteriia</taxon>
        <taxon>Flavobacteriales</taxon>
        <taxon>Flavobacteriaceae</taxon>
        <taxon>Aquimarina</taxon>
    </lineage>
</organism>
<keyword evidence="1" id="KW-1133">Transmembrane helix</keyword>
<feature type="transmembrane region" description="Helical" evidence="1">
    <location>
        <begin position="32"/>
        <end position="51"/>
    </location>
</feature>
<dbReference type="AlphaFoldDB" id="A0A554VDI4"/>
<comment type="caution">
    <text evidence="2">The sequence shown here is derived from an EMBL/GenBank/DDBJ whole genome shotgun (WGS) entry which is preliminary data.</text>
</comment>
<evidence type="ECO:0000313" key="2">
    <source>
        <dbReference type="EMBL" id="TSE04903.1"/>
    </source>
</evidence>
<gene>
    <name evidence="2" type="ORF">FOF46_24775</name>
</gene>
<dbReference type="EMBL" id="VLNR01000069">
    <property type="protein sequence ID" value="TSE04903.1"/>
    <property type="molecule type" value="Genomic_DNA"/>
</dbReference>
<dbReference type="OrthoDB" id="1167377at2"/>
<sequence>MRNFEKLIIFIPLVILFLTSLATALFGPWTLFVLGISIVVVSVSFKLYTTYYHRYYRIIERTEQLGKEEEVYYIVQSCISNKKPEKIVGKKSIKWRYISSNKLTKKEAELFFDQLTVEKEVDEIVVSEVRKAIWKPEFYIRFMEKHNMSPREINALGLSFFVYLLGLMMISLIINAVWTFYGLGVFIVTTIMGYILLVRTPYLYLRLIKRTEHQGQYKTIYYRAQSFISHKNLEKIKQKKNIKWTDFRYGEFAKKRMSKDWAEKCFDEVTINKKIIDRVL</sequence>
<accession>A0A554VDI4</accession>
<reference evidence="2 3" key="1">
    <citation type="submission" date="2019-07" db="EMBL/GenBank/DDBJ databases">
        <title>The draft genome sequence of Aquimarina algiphila M91.</title>
        <authorList>
            <person name="Meng X."/>
        </authorList>
    </citation>
    <scope>NUCLEOTIDE SEQUENCE [LARGE SCALE GENOMIC DNA]</scope>
    <source>
        <strain evidence="2 3">M91</strain>
    </source>
</reference>
<name>A0A554VDI4_9FLAO</name>
<dbReference type="RefSeq" id="WP_143918313.1">
    <property type="nucleotide sequence ID" value="NZ_VLNR01000069.1"/>
</dbReference>
<evidence type="ECO:0000256" key="1">
    <source>
        <dbReference type="SAM" id="Phobius"/>
    </source>
</evidence>
<proteinExistence type="predicted"/>
<keyword evidence="1" id="KW-0812">Transmembrane</keyword>
<protein>
    <submittedName>
        <fullName evidence="2">Uncharacterized protein</fullName>
    </submittedName>
</protein>
<feature type="transmembrane region" description="Helical" evidence="1">
    <location>
        <begin position="180"/>
        <end position="200"/>
    </location>
</feature>
<keyword evidence="3" id="KW-1185">Reference proteome</keyword>
<feature type="transmembrane region" description="Helical" evidence="1">
    <location>
        <begin position="7"/>
        <end position="26"/>
    </location>
</feature>
<dbReference type="Proteomes" id="UP000318833">
    <property type="component" value="Unassembled WGS sequence"/>
</dbReference>
<keyword evidence="1" id="KW-0472">Membrane</keyword>